<feature type="region of interest" description="Disordered" evidence="1">
    <location>
        <begin position="557"/>
        <end position="597"/>
    </location>
</feature>
<proteinExistence type="predicted"/>
<feature type="compositionally biased region" description="Polar residues" evidence="1">
    <location>
        <begin position="574"/>
        <end position="592"/>
    </location>
</feature>
<feature type="region of interest" description="Disordered" evidence="1">
    <location>
        <begin position="150"/>
        <end position="200"/>
    </location>
</feature>
<feature type="compositionally biased region" description="Low complexity" evidence="1">
    <location>
        <begin position="187"/>
        <end position="200"/>
    </location>
</feature>
<name>A0A2N9IYY8_FAGSY</name>
<evidence type="ECO:0000256" key="1">
    <source>
        <dbReference type="SAM" id="MobiDB-lite"/>
    </source>
</evidence>
<dbReference type="EMBL" id="OIVN01006323">
    <property type="protein sequence ID" value="SPD30557.1"/>
    <property type="molecule type" value="Genomic_DNA"/>
</dbReference>
<protein>
    <submittedName>
        <fullName evidence="4">Uncharacterized protein</fullName>
    </submittedName>
</protein>
<dbReference type="PANTHER" id="PTHR11439">
    <property type="entry name" value="GAG-POL-RELATED RETROTRANSPOSON"/>
    <property type="match status" value="1"/>
</dbReference>
<feature type="domain" description="Reverse transcriptase Ty1/copia-type" evidence="2">
    <location>
        <begin position="647"/>
        <end position="886"/>
    </location>
</feature>
<sequence>MIWKLQISAVLDAYSVLDHLDGSTAQPNPFLVTEAGVQSVNPAFLAWKKKDKALLTLLFSTLSSTVLAMVVGKSTSQEVWNTLEERFTSTARANVLNLKLELQSIKKGGNESVSVYLQRIKTVRDKLSAVGVQSDPEELLHPCLFPNNKPSTGFNNNQSFNRGRGRNNYSKGRGGRSSTTYSPNFTQPQPQQQQQYQFAAQGKPERPTCQICWKMGHYAIDCYHRMDFAYQGKNPTTKLAAMASASNLQHTQTTETWLTDTGATDHLTANANNLSPQAPYQGHDQVLVGNGQNLPIQNIDNNCSCYFDANKFLVQDLPTGRLLYKGLSRNGVYPIQSHLFKSTAFNKTACAAHSVSSDKWLLWHSRLGHPSAKVLATHKLYPKTTPCVFLGYPVHSKGYYCLDPVTHRMYISRHVLFNENVFPGLKHPTGSNSESLSTVQSVDTWLTTLQTLHTCSHNPQNNVNTAHESCLIPTGSLNQNTLSFPAIPVPEPMLLPNSHTHQDTFITNPAASLSPALYTSETSHSHPSFTTEPAASAAASAAESAAASAASLSAFNPQNHFTTEPDITQLPGLPTQSPRLANNHIPAQSSHHMQTRSKRGIFKPKVTFAAQVDYTNTEPTSYTQASKHSQWCTAMDEEFHALQKQGTWSLVPMPTSKNVVGCKWVYKLKHNSDGSIARYKARLVAKGFHQQHGIDFDETFSPVIKPPTVRLILSLAVSLKWPLRQLDVKNAFLHGTLKEEVYMTQPQGYIDHTHPNFVCKLQKSIYGLKQAPRAWFDSFSTQLLHLGFTASNADSSLFIYKQGKVIAYLLLYVDDIVLTSNTPSYLDHLIHQLNSVFDLKDLGSLHYFLGLQVTRTSNSLYIKQTKYASDLLKKHHMLECKPASSPSCPNTRLSLHDGELLTDPHAYRSMVGALHYLTFTRPDISFAVHQVCQYMSTPTTTHLAATKRVLRYIRGTLHHGIEFTPGPLTLSAYTDADWAGDPDDRRSTSGFLVYLGNNAITWSAKKQPTVSRSSTESEYRALAIASAEICWIRTLLKNLGIYISDPPILWCDNVSALAIASNPVFHARTKHIEVDFHFVRECAISRSLSLSLRGDDEDMVTALCYSSLSEKMEKLIYVTDGGELSVTVEHKRDQYLITLPKPGEQPPPLMEPSPPLLGQPPPIVEHPLLPRLVSQKPAQPPPPSPKPPPGPGPNWVLLGIWGLELKIFLWGFGISKAFGSFGWQTHLRLIFLFVQRTRGSSRRKPKQLELRSSAGENPNNWNLGAAPESSALKHKSGISLDCTLEEQAILEDGLAK</sequence>
<evidence type="ECO:0000313" key="4">
    <source>
        <dbReference type="EMBL" id="SPD30557.1"/>
    </source>
</evidence>
<feature type="region of interest" description="Disordered" evidence="1">
    <location>
        <begin position="1139"/>
        <end position="1161"/>
    </location>
</feature>
<dbReference type="InterPro" id="IPR013103">
    <property type="entry name" value="RVT_2"/>
</dbReference>
<dbReference type="Pfam" id="PF25597">
    <property type="entry name" value="SH3_retrovirus"/>
    <property type="match status" value="1"/>
</dbReference>
<accession>A0A2N9IYY8</accession>
<evidence type="ECO:0000259" key="3">
    <source>
        <dbReference type="Pfam" id="PF25597"/>
    </source>
</evidence>
<dbReference type="Pfam" id="PF14223">
    <property type="entry name" value="Retrotran_gag_2"/>
    <property type="match status" value="1"/>
</dbReference>
<feature type="compositionally biased region" description="Polar residues" evidence="1">
    <location>
        <begin position="150"/>
        <end position="161"/>
    </location>
</feature>
<evidence type="ECO:0000259" key="2">
    <source>
        <dbReference type="Pfam" id="PF07727"/>
    </source>
</evidence>
<dbReference type="CDD" id="cd09272">
    <property type="entry name" value="RNase_HI_RT_Ty1"/>
    <property type="match status" value="1"/>
</dbReference>
<dbReference type="InterPro" id="IPR043502">
    <property type="entry name" value="DNA/RNA_pol_sf"/>
</dbReference>
<reference evidence="4" key="1">
    <citation type="submission" date="2018-02" db="EMBL/GenBank/DDBJ databases">
        <authorList>
            <person name="Cohen D.B."/>
            <person name="Kent A.D."/>
        </authorList>
    </citation>
    <scope>NUCLEOTIDE SEQUENCE</scope>
</reference>
<gene>
    <name evidence="4" type="ORF">FSB_LOCUS58439</name>
</gene>
<dbReference type="SUPFAM" id="SSF56672">
    <property type="entry name" value="DNA/RNA polymerases"/>
    <property type="match status" value="1"/>
</dbReference>
<feature type="domain" description="Retroviral polymerase SH3-like" evidence="3">
    <location>
        <begin position="377"/>
        <end position="427"/>
    </location>
</feature>
<organism evidence="4">
    <name type="scientific">Fagus sylvatica</name>
    <name type="common">Beechnut</name>
    <dbReference type="NCBI Taxonomy" id="28930"/>
    <lineage>
        <taxon>Eukaryota</taxon>
        <taxon>Viridiplantae</taxon>
        <taxon>Streptophyta</taxon>
        <taxon>Embryophyta</taxon>
        <taxon>Tracheophyta</taxon>
        <taxon>Spermatophyta</taxon>
        <taxon>Magnoliopsida</taxon>
        <taxon>eudicotyledons</taxon>
        <taxon>Gunneridae</taxon>
        <taxon>Pentapetalae</taxon>
        <taxon>rosids</taxon>
        <taxon>fabids</taxon>
        <taxon>Fagales</taxon>
        <taxon>Fagaceae</taxon>
        <taxon>Fagus</taxon>
    </lineage>
</organism>
<feature type="compositionally biased region" description="Pro residues" evidence="1">
    <location>
        <begin position="1143"/>
        <end position="1161"/>
    </location>
</feature>
<dbReference type="PANTHER" id="PTHR11439:SF455">
    <property type="entry name" value="RLK (RECEPTOR-LIKE PROTEIN KINASE) 8, PUTATIVE-RELATED"/>
    <property type="match status" value="1"/>
</dbReference>
<dbReference type="InterPro" id="IPR057670">
    <property type="entry name" value="SH3_retrovirus"/>
</dbReference>
<feature type="compositionally biased region" description="Polar residues" evidence="1">
    <location>
        <begin position="557"/>
        <end position="566"/>
    </location>
</feature>
<dbReference type="Pfam" id="PF07727">
    <property type="entry name" value="RVT_2"/>
    <property type="match status" value="1"/>
</dbReference>
<feature type="compositionally biased region" description="Polar residues" evidence="1">
    <location>
        <begin position="176"/>
        <end position="186"/>
    </location>
</feature>
<feature type="region of interest" description="Disordered" evidence="1">
    <location>
        <begin position="1242"/>
        <end position="1268"/>
    </location>
</feature>